<evidence type="ECO:0000313" key="9">
    <source>
        <dbReference type="EMBL" id="MBP2057946.1"/>
    </source>
</evidence>
<dbReference type="PROSITE" id="PS00512">
    <property type="entry name" value="ALPHA_GALACTOSIDASE"/>
    <property type="match status" value="1"/>
</dbReference>
<reference evidence="9 10" key="1">
    <citation type="submission" date="2021-03" db="EMBL/GenBank/DDBJ databases">
        <title>Genomic Encyclopedia of Type Strains, Phase IV (KMG-IV): sequencing the most valuable type-strain genomes for metagenomic binning, comparative biology and taxonomic classification.</title>
        <authorList>
            <person name="Goeker M."/>
        </authorList>
    </citation>
    <scope>NUCLEOTIDE SEQUENCE [LARGE SCALE GENOMIC DNA]</scope>
    <source>
        <strain evidence="9 10">DSM 101872</strain>
    </source>
</reference>
<dbReference type="InterPro" id="IPR038417">
    <property type="entry name" value="Alpga-gal_N_sf"/>
</dbReference>
<evidence type="ECO:0000256" key="2">
    <source>
        <dbReference type="ARBA" id="ARBA00006202"/>
    </source>
</evidence>
<dbReference type="Proteomes" id="UP001519292">
    <property type="component" value="Unassembled WGS sequence"/>
</dbReference>
<dbReference type="EMBL" id="JAGGLU010000005">
    <property type="protein sequence ID" value="MBP2057946.1"/>
    <property type="molecule type" value="Genomic_DNA"/>
</dbReference>
<protein>
    <recommendedName>
        <fullName evidence="3 6">Alpha-galactosidase</fullName>
        <ecNumber evidence="3 6">3.2.1.22</ecNumber>
    </recommendedName>
</protein>
<dbReference type="SUPFAM" id="SSF51445">
    <property type="entry name" value="(Trans)glycosidases"/>
    <property type="match status" value="1"/>
</dbReference>
<dbReference type="CDD" id="cd14791">
    <property type="entry name" value="GH36"/>
    <property type="match status" value="1"/>
</dbReference>
<sequence length="738" mass="85312">MIDVIDNKYFNIYNDKISYIFYIMPNNQLGHLYYGASLGKLGIADLKYLSDHSNRSAEITEYDSELKDFSLGDRMQEYPVFGTSDYREGMLDLKLGQEIIYTDFKFNHYKVTHGKARKNYPVSYGDNSDNLVIDLIDEDHKLELQLLYTIYSDSSAIVRSNKIHNLSLKVYQIENIQSLALDIPKSDFDFLQLSGAWIKERHIKKRNLEQGITKIESLRGGSGHQNNPFIALVAKNVDLSNGEIYASNLIYSGNFVSQVQVDAWNTSRLMTGINPSYFEWKLEPGQTFTSPEAVLFYTKDGYNGLMNETHLFVKEHIISKKWHNKARPIVINNWEATYFDFSEDKLLSLATKTKSLGIECFVLDDGWFGQRNNDTSSLGNWTVNKQKFPHGLKHFGDKIHDLGMQFGLWFEPEMVSPDAPIYQKHPNWIVHHPYSRYSIGRNQYVLDFSNPQVVDNIFNQMCKILDTVKIDYIKWDMNRHISEAYSPYLKKKSLPQGEFYYRYIQGVYHLYHKLLTRYPNLLIEGCASGGGRFDLGIMYYSPQVWPSDDSDAGERLDILTGTMLAYPLSVFSNHVSAVPNEQTGRITNLKFRQEFNSFGLLGYELDLNKLSTNEQEEIKQHIAWYKQYRNLLTNGNFSQLIPLNNKNEYAWSCSNEKEILIGFYRKLVTANESLKSYIPLKNINDQALYRINGQNIISGKILSKIGLQLPYQLNGWNKETAQLSGDFQSHIFVIKQVD</sequence>
<dbReference type="InterPro" id="IPR017853">
    <property type="entry name" value="GH"/>
</dbReference>
<comment type="similarity">
    <text evidence="2">Belongs to the glycosyl hydrolase 36 family.</text>
</comment>
<gene>
    <name evidence="9" type="ORF">J2Z60_001121</name>
</gene>
<dbReference type="Pfam" id="PF16874">
    <property type="entry name" value="Glyco_hydro_36C"/>
    <property type="match status" value="1"/>
</dbReference>
<dbReference type="Gene3D" id="2.70.98.60">
    <property type="entry name" value="alpha-galactosidase from lactobacil brevis"/>
    <property type="match status" value="1"/>
</dbReference>
<dbReference type="PIRSF" id="PIRSF005536">
    <property type="entry name" value="Agal"/>
    <property type="match status" value="1"/>
</dbReference>
<proteinExistence type="inferred from homology"/>
<accession>A0ABS4MF28</accession>
<dbReference type="Gene3D" id="3.20.20.70">
    <property type="entry name" value="Aldolase class I"/>
    <property type="match status" value="1"/>
</dbReference>
<organism evidence="9 10">
    <name type="scientific">Lactobacillus colini</name>
    <dbReference type="NCBI Taxonomy" id="1819254"/>
    <lineage>
        <taxon>Bacteria</taxon>
        <taxon>Bacillati</taxon>
        <taxon>Bacillota</taxon>
        <taxon>Bacilli</taxon>
        <taxon>Lactobacillales</taxon>
        <taxon>Lactobacillaceae</taxon>
        <taxon>Lactobacillus</taxon>
    </lineage>
</organism>
<evidence type="ECO:0000256" key="3">
    <source>
        <dbReference type="ARBA" id="ARBA00012755"/>
    </source>
</evidence>
<dbReference type="InterPro" id="IPR000111">
    <property type="entry name" value="Glyco_hydro_27/36_CS"/>
</dbReference>
<evidence type="ECO:0000259" key="8">
    <source>
        <dbReference type="Pfam" id="PF16875"/>
    </source>
</evidence>
<dbReference type="Pfam" id="PF02065">
    <property type="entry name" value="Melibiase"/>
    <property type="match status" value="1"/>
</dbReference>
<evidence type="ECO:0000313" key="10">
    <source>
        <dbReference type="Proteomes" id="UP001519292"/>
    </source>
</evidence>
<dbReference type="InterPro" id="IPR050985">
    <property type="entry name" value="Alpha-glycosidase_related"/>
</dbReference>
<dbReference type="InterPro" id="IPR002252">
    <property type="entry name" value="Glyco_hydro_36"/>
</dbReference>
<dbReference type="InterPro" id="IPR013780">
    <property type="entry name" value="Glyco_hydro_b"/>
</dbReference>
<comment type="caution">
    <text evidence="9">The sequence shown here is derived from an EMBL/GenBank/DDBJ whole genome shotgun (WGS) entry which is preliminary data.</text>
</comment>
<feature type="domain" description="Glycosyl hydrolase family 36 N-terminal" evidence="8">
    <location>
        <begin position="28"/>
        <end position="283"/>
    </location>
</feature>
<name>A0ABS4MF28_9LACO</name>
<feature type="domain" description="Glycosyl hydrolase family 36 C-terminal" evidence="7">
    <location>
        <begin position="654"/>
        <end position="733"/>
    </location>
</feature>
<dbReference type="InterPro" id="IPR031704">
    <property type="entry name" value="Glyco_hydro_36_N"/>
</dbReference>
<evidence type="ECO:0000256" key="4">
    <source>
        <dbReference type="ARBA" id="ARBA00022801"/>
    </source>
</evidence>
<keyword evidence="4 6" id="KW-0378">Hydrolase</keyword>
<dbReference type="Pfam" id="PF16875">
    <property type="entry name" value="Glyco_hydro_36N"/>
    <property type="match status" value="1"/>
</dbReference>
<evidence type="ECO:0000256" key="1">
    <source>
        <dbReference type="ARBA" id="ARBA00001255"/>
    </source>
</evidence>
<dbReference type="GO" id="GO:0004557">
    <property type="term" value="F:alpha-galactosidase activity"/>
    <property type="evidence" value="ECO:0007669"/>
    <property type="project" value="UniProtKB-EC"/>
</dbReference>
<dbReference type="PRINTS" id="PR00743">
    <property type="entry name" value="GLHYDRLASE36"/>
</dbReference>
<keyword evidence="5 6" id="KW-0326">Glycosidase</keyword>
<dbReference type="PANTHER" id="PTHR43053">
    <property type="entry name" value="GLYCOSIDASE FAMILY 31"/>
    <property type="match status" value="1"/>
</dbReference>
<dbReference type="EC" id="3.2.1.22" evidence="3 6"/>
<evidence type="ECO:0000256" key="6">
    <source>
        <dbReference type="PIRNR" id="PIRNR005536"/>
    </source>
</evidence>
<keyword evidence="10" id="KW-1185">Reference proteome</keyword>
<evidence type="ECO:0000259" key="7">
    <source>
        <dbReference type="Pfam" id="PF16874"/>
    </source>
</evidence>
<dbReference type="RefSeq" id="WP_209686687.1">
    <property type="nucleotide sequence ID" value="NZ_JAGGLU010000005.1"/>
</dbReference>
<comment type="catalytic activity">
    <reaction evidence="1 6">
        <text>Hydrolysis of terminal, non-reducing alpha-D-galactose residues in alpha-D-galactosides, including galactose oligosaccharides, galactomannans and galactolipids.</text>
        <dbReference type="EC" id="3.2.1.22"/>
    </reaction>
</comment>
<dbReference type="InterPro" id="IPR013785">
    <property type="entry name" value="Aldolase_TIM"/>
</dbReference>
<dbReference type="Gene3D" id="2.60.40.1180">
    <property type="entry name" value="Golgi alpha-mannosidase II"/>
    <property type="match status" value="1"/>
</dbReference>
<dbReference type="PANTHER" id="PTHR43053:SF3">
    <property type="entry name" value="ALPHA-GALACTOSIDASE C-RELATED"/>
    <property type="match status" value="1"/>
</dbReference>
<evidence type="ECO:0000256" key="5">
    <source>
        <dbReference type="ARBA" id="ARBA00023295"/>
    </source>
</evidence>
<dbReference type="InterPro" id="IPR031705">
    <property type="entry name" value="Glyco_hydro_36_C"/>
</dbReference>